<dbReference type="Pfam" id="PF00535">
    <property type="entry name" value="Glycos_transf_2"/>
    <property type="match status" value="1"/>
</dbReference>
<dbReference type="InterPro" id="IPR029044">
    <property type="entry name" value="Nucleotide-diphossugar_trans"/>
</dbReference>
<reference evidence="2 3" key="1">
    <citation type="submission" date="2021-08" db="EMBL/GenBank/DDBJ databases">
        <title>Caldovatus sediminis gen. nov., sp. nov., a moderately thermophilic bacterium isolated from a hot spring.</title>
        <authorList>
            <person name="Hu C.-J."/>
            <person name="Li W.-J."/>
            <person name="Xian W.-D."/>
        </authorList>
    </citation>
    <scope>NUCLEOTIDE SEQUENCE [LARGE SCALE GENOMIC DNA]</scope>
    <source>
        <strain evidence="2 3">SYSU G05006</strain>
    </source>
</reference>
<dbReference type="CDD" id="cd00761">
    <property type="entry name" value="Glyco_tranf_GTA_type"/>
    <property type="match status" value="1"/>
</dbReference>
<dbReference type="InterPro" id="IPR050834">
    <property type="entry name" value="Glycosyltransf_2"/>
</dbReference>
<dbReference type="Proteomes" id="UP001519924">
    <property type="component" value="Unassembled WGS sequence"/>
</dbReference>
<organism evidence="2 3">
    <name type="scientific">Caldovatus aquaticus</name>
    <dbReference type="NCBI Taxonomy" id="2865671"/>
    <lineage>
        <taxon>Bacteria</taxon>
        <taxon>Pseudomonadati</taxon>
        <taxon>Pseudomonadota</taxon>
        <taxon>Alphaproteobacteria</taxon>
        <taxon>Acetobacterales</taxon>
        <taxon>Roseomonadaceae</taxon>
        <taxon>Caldovatus</taxon>
    </lineage>
</organism>
<dbReference type="RefSeq" id="WP_220117628.1">
    <property type="nucleotide sequence ID" value="NZ_JAHZUY010000024.1"/>
</dbReference>
<feature type="domain" description="Glycosyltransferase 2-like" evidence="1">
    <location>
        <begin position="4"/>
        <end position="118"/>
    </location>
</feature>
<evidence type="ECO:0000313" key="3">
    <source>
        <dbReference type="Proteomes" id="UP001519924"/>
    </source>
</evidence>
<accession>A0ABS7F2P0</accession>
<sequence>MRFSLIVATRGRVEELAQFLDSLLAQGRADAEAIVVDQNGDDRLAPVIARVSGRLPLLWLRSARGHACHARNLGLRAARGEIVGFPDDDCLYPPGLLDRVDAAFRADPALAVLTGPAESPAGGLGSGRWREEGGPITLDNLWTSVIEFNLFLRRDLALALGGFDERLGPGTRFGSGEGNDLVARAIRAGHAARYDLGQRVVHPDKRLTPVAVERAALYGAGFGLVLRRHAPSAAVWLRFLVRPLGGMALAALRLRRLELAYYAATLRGRLRGLLAGGEAAAGRRLAPLEPAPRERGA</sequence>
<gene>
    <name evidence="2" type="ORF">K1J50_10285</name>
</gene>
<dbReference type="EMBL" id="JAHZUY010000024">
    <property type="protein sequence ID" value="MBW8269876.1"/>
    <property type="molecule type" value="Genomic_DNA"/>
</dbReference>
<dbReference type="PANTHER" id="PTHR43685">
    <property type="entry name" value="GLYCOSYLTRANSFERASE"/>
    <property type="match status" value="1"/>
</dbReference>
<name>A0ABS7F2P0_9PROT</name>
<protein>
    <submittedName>
        <fullName evidence="2">Glycosyltransferase family 2 protein</fullName>
    </submittedName>
</protein>
<evidence type="ECO:0000313" key="2">
    <source>
        <dbReference type="EMBL" id="MBW8269876.1"/>
    </source>
</evidence>
<dbReference type="SUPFAM" id="SSF53448">
    <property type="entry name" value="Nucleotide-diphospho-sugar transferases"/>
    <property type="match status" value="1"/>
</dbReference>
<keyword evidence="3" id="KW-1185">Reference proteome</keyword>
<dbReference type="PANTHER" id="PTHR43685:SF3">
    <property type="entry name" value="SLR2126 PROTEIN"/>
    <property type="match status" value="1"/>
</dbReference>
<proteinExistence type="predicted"/>
<dbReference type="Gene3D" id="3.90.550.10">
    <property type="entry name" value="Spore Coat Polysaccharide Biosynthesis Protein SpsA, Chain A"/>
    <property type="match status" value="1"/>
</dbReference>
<dbReference type="InterPro" id="IPR001173">
    <property type="entry name" value="Glyco_trans_2-like"/>
</dbReference>
<comment type="caution">
    <text evidence="2">The sequence shown here is derived from an EMBL/GenBank/DDBJ whole genome shotgun (WGS) entry which is preliminary data.</text>
</comment>
<evidence type="ECO:0000259" key="1">
    <source>
        <dbReference type="Pfam" id="PF00535"/>
    </source>
</evidence>